<accession>A0A4Y6PS74</accession>
<feature type="chain" id="PRO_5030106345" description="DUF4410 domain-containing protein" evidence="1">
    <location>
        <begin position="21"/>
        <end position="228"/>
    </location>
</feature>
<organism evidence="2 3">
    <name type="scientific">Persicimonas caeni</name>
    <dbReference type="NCBI Taxonomy" id="2292766"/>
    <lineage>
        <taxon>Bacteria</taxon>
        <taxon>Deltaproteobacteria</taxon>
        <taxon>Bradymonadales</taxon>
        <taxon>Bradymonadaceae</taxon>
        <taxon>Persicimonas</taxon>
    </lineage>
</organism>
<sequence length="228" mass="24444">MIRALAGSTLLVLLVGAACACSQPQPKTSEGEASAVEEADDMEVRNKDNVPAEAEPAPVADAVETASTAPVADFVQKFNAGEVDALGKRFGDRVDYRVFTRAPQLGKLGVIEPQKADAFIKGYVEQMERDELRTLFATGWTDAKVGAKKHDVGLVVVRSEGLESMLGRRLYVPALVFGVRATDGGDEIVFGTVFAELLEEIGMQEGSMDRVIREGIGVRPEEFGASPE</sequence>
<name>A0A4Y6PS74_PERCE</name>
<evidence type="ECO:0000313" key="3">
    <source>
        <dbReference type="Proteomes" id="UP000315995"/>
    </source>
</evidence>
<dbReference type="EMBL" id="CP041186">
    <property type="protein sequence ID" value="QDG51073.1"/>
    <property type="molecule type" value="Genomic_DNA"/>
</dbReference>
<proteinExistence type="predicted"/>
<keyword evidence="3" id="KW-1185">Reference proteome</keyword>
<dbReference type="Proteomes" id="UP000315995">
    <property type="component" value="Chromosome"/>
</dbReference>
<gene>
    <name evidence="2" type="ORF">FIV42_10105</name>
</gene>
<dbReference type="AlphaFoldDB" id="A0A4Y6PS74"/>
<feature type="signal peptide" evidence="1">
    <location>
        <begin position="1"/>
        <end position="20"/>
    </location>
</feature>
<dbReference type="PROSITE" id="PS51257">
    <property type="entry name" value="PROKAR_LIPOPROTEIN"/>
    <property type="match status" value="1"/>
</dbReference>
<reference evidence="2 3" key="1">
    <citation type="submission" date="2019-06" db="EMBL/GenBank/DDBJ databases">
        <title>Persicimonas caeni gen. nov., sp. nov., a predatory bacterium isolated from solar saltern.</title>
        <authorList>
            <person name="Wang S."/>
        </authorList>
    </citation>
    <scope>NUCLEOTIDE SEQUENCE [LARGE SCALE GENOMIC DNA]</scope>
    <source>
        <strain evidence="2 3">YN101</strain>
    </source>
</reference>
<evidence type="ECO:0000256" key="1">
    <source>
        <dbReference type="SAM" id="SignalP"/>
    </source>
</evidence>
<evidence type="ECO:0008006" key="4">
    <source>
        <dbReference type="Google" id="ProtNLM"/>
    </source>
</evidence>
<protein>
    <recommendedName>
        <fullName evidence="4">DUF4410 domain-containing protein</fullName>
    </recommendedName>
</protein>
<dbReference type="RefSeq" id="WP_141197558.1">
    <property type="nucleotide sequence ID" value="NZ_CP041186.1"/>
</dbReference>
<evidence type="ECO:0000313" key="2">
    <source>
        <dbReference type="EMBL" id="QDG51073.1"/>
    </source>
</evidence>
<accession>A0A5B8Y3Q7</accession>
<keyword evidence="1" id="KW-0732">Signal</keyword>